<dbReference type="EMBL" id="CP135131">
    <property type="protein sequence ID" value="WNP39683.1"/>
    <property type="molecule type" value="Genomic_DNA"/>
</dbReference>
<evidence type="ECO:0000313" key="3">
    <source>
        <dbReference type="EMBL" id="WNP37591.1"/>
    </source>
</evidence>
<dbReference type="AlphaFoldDB" id="A0AA96IHF4"/>
<organism evidence="2">
    <name type="scientific">Arcobacter sp. AZ-2023</name>
    <dbReference type="NCBI Taxonomy" id="3074453"/>
    <lineage>
        <taxon>Bacteria</taxon>
        <taxon>Pseudomonadati</taxon>
        <taxon>Campylobacterota</taxon>
        <taxon>Epsilonproteobacteria</taxon>
        <taxon>Campylobacterales</taxon>
        <taxon>Arcobacteraceae</taxon>
        <taxon>Arcobacter</taxon>
    </lineage>
</organism>
<accession>A0AA96IHF4</accession>
<gene>
    <name evidence="3" type="ORF">RJG58_08070</name>
    <name evidence="4" type="ORF">RMP69_08070</name>
    <name evidence="1" type="ORF">RMQ65_00020</name>
    <name evidence="2" type="ORF">RMQ67_08070</name>
</gene>
<dbReference type="EMBL" id="CP134855">
    <property type="protein sequence ID" value="WNL31441.1"/>
    <property type="molecule type" value="Genomic_DNA"/>
</dbReference>
<proteinExistence type="predicted"/>
<sequence length="197" mass="23950">MVQTIFFKTYPRIFLPEFQKRNSWIVTVYSNENEEKSEFYNAYFIYKHYYCSVCGTVEITKKRAKRKDNYYSGHTCKTCKHSDFLNLLSNNEFFKAKNISFELFENQDFYHIQPYINIPSVNYENKVIDKRIELRGYKCDKKIYNPNYFKDGFFKEENIKYRITDISINEINNFFLDSLSDEFIVKKDVIKNSIFYK</sequence>
<name>A0AA96IHF4_9BACT</name>
<evidence type="ECO:0000313" key="2">
    <source>
        <dbReference type="EMBL" id="WNL31441.1"/>
    </source>
</evidence>
<evidence type="ECO:0000313" key="1">
    <source>
        <dbReference type="EMBL" id="WNL27763.1"/>
    </source>
</evidence>
<protein>
    <submittedName>
        <fullName evidence="2">Uncharacterized protein</fullName>
    </submittedName>
</protein>
<dbReference type="EMBL" id="CP135130">
    <property type="protein sequence ID" value="WNP37591.1"/>
    <property type="molecule type" value="Genomic_DNA"/>
</dbReference>
<reference evidence="2" key="1">
    <citation type="submission" date="2023-09" db="EMBL/GenBank/DDBJ databases">
        <title>Arcobacter tbilisiensis sp. nov. isolated from chicken meat in Tbilisi, Georgia.</title>
        <authorList>
            <person name="Matthias R."/>
            <person name="Zautner A.E."/>
        </authorList>
    </citation>
    <scope>NUCLEOTIDE SEQUENCE</scope>
    <source>
        <strain evidence="3">LEO 101</strain>
        <strain evidence="1">LEO 49</strain>
        <strain evidence="4">LEO 50</strain>
        <strain evidence="2">LEO 53</strain>
    </source>
</reference>
<evidence type="ECO:0000313" key="4">
    <source>
        <dbReference type="EMBL" id="WNP39683.1"/>
    </source>
</evidence>
<dbReference type="EMBL" id="CP134853">
    <property type="protein sequence ID" value="WNL27763.1"/>
    <property type="molecule type" value="Genomic_DNA"/>
</dbReference>